<evidence type="ECO:0000313" key="8">
    <source>
        <dbReference type="EMBL" id="KID56114.1"/>
    </source>
</evidence>
<keyword evidence="2" id="KW-1003">Cell membrane</keyword>
<dbReference type="PANTHER" id="PTHR30086:SF20">
    <property type="entry name" value="ARGININE EXPORTER PROTEIN ARGO-RELATED"/>
    <property type="match status" value="1"/>
</dbReference>
<dbReference type="InterPro" id="IPR001123">
    <property type="entry name" value="LeuE-type"/>
</dbReference>
<dbReference type="PANTHER" id="PTHR30086">
    <property type="entry name" value="ARGININE EXPORTER PROTEIN ARGO"/>
    <property type="match status" value="1"/>
</dbReference>
<dbReference type="GO" id="GO:0005886">
    <property type="term" value="C:plasma membrane"/>
    <property type="evidence" value="ECO:0007669"/>
    <property type="project" value="UniProtKB-SubCell"/>
</dbReference>
<feature type="transmembrane region" description="Helical" evidence="6">
    <location>
        <begin position="178"/>
        <end position="196"/>
    </location>
</feature>
<feature type="transmembrane region" description="Helical" evidence="6">
    <location>
        <begin position="142"/>
        <end position="162"/>
    </location>
</feature>
<organism evidence="7">
    <name type="scientific">Pseudoalteromonas luteoviolacea</name>
    <dbReference type="NCBI Taxonomy" id="43657"/>
    <lineage>
        <taxon>Bacteria</taxon>
        <taxon>Pseudomonadati</taxon>
        <taxon>Pseudomonadota</taxon>
        <taxon>Gammaproteobacteria</taxon>
        <taxon>Alteromonadales</taxon>
        <taxon>Pseudoalteromonadaceae</taxon>
        <taxon>Pseudoalteromonas</taxon>
    </lineage>
</organism>
<dbReference type="AlphaFoldDB" id="A0A023Q124"/>
<evidence type="ECO:0000313" key="9">
    <source>
        <dbReference type="Proteomes" id="UP000031327"/>
    </source>
</evidence>
<dbReference type="Proteomes" id="UP000031327">
    <property type="component" value="Unassembled WGS sequence"/>
</dbReference>
<keyword evidence="3 6" id="KW-0812">Transmembrane</keyword>
<dbReference type="GO" id="GO:0015171">
    <property type="term" value="F:amino acid transmembrane transporter activity"/>
    <property type="evidence" value="ECO:0007669"/>
    <property type="project" value="TreeGrafter"/>
</dbReference>
<reference evidence="7" key="1">
    <citation type="journal article" date="2014" name="Science">
        <title>Marine tubeworm metamorphosis induced by arrays of bacterial phage tail-like structures.</title>
        <authorList>
            <person name="Shikuma N.J."/>
            <person name="Pilhofer M."/>
            <person name="Weiss G.L."/>
            <person name="Hadfield M.G."/>
            <person name="Jensen G.J."/>
            <person name="Newman D.K."/>
        </authorList>
    </citation>
    <scope>NUCLEOTIDE SEQUENCE</scope>
    <source>
        <strain evidence="7">HI1</strain>
    </source>
</reference>
<accession>A0A023Q124</accession>
<evidence type="ECO:0000256" key="2">
    <source>
        <dbReference type="ARBA" id="ARBA00022475"/>
    </source>
</evidence>
<protein>
    <submittedName>
        <fullName evidence="7">Lysine exporter protein (LYSE/YGGA)</fullName>
    </submittedName>
    <submittedName>
        <fullName evidence="8">Lysine transporter LysE</fullName>
    </submittedName>
</protein>
<dbReference type="Pfam" id="PF01810">
    <property type="entry name" value="LysE"/>
    <property type="match status" value="1"/>
</dbReference>
<dbReference type="GO" id="GO:0033228">
    <property type="term" value="P:cysteine export across plasma membrane"/>
    <property type="evidence" value="ECO:0007669"/>
    <property type="project" value="TreeGrafter"/>
</dbReference>
<reference evidence="8 9" key="2">
    <citation type="submission" date="2014-12" db="EMBL/GenBank/DDBJ databases">
        <title>Draft Genome Sequence of Pseudoalteromonas luteoviolacea HI1.</title>
        <authorList>
            <person name="Asahina A.Y."/>
            <person name="Hadfield M.G."/>
        </authorList>
    </citation>
    <scope>NUCLEOTIDE SEQUENCE [LARGE SCALE GENOMIC DNA]</scope>
    <source>
        <strain evidence="8 9">HI1</strain>
    </source>
</reference>
<evidence type="ECO:0000256" key="4">
    <source>
        <dbReference type="ARBA" id="ARBA00022989"/>
    </source>
</evidence>
<proteinExistence type="predicted"/>
<evidence type="ECO:0000256" key="3">
    <source>
        <dbReference type="ARBA" id="ARBA00022692"/>
    </source>
</evidence>
<evidence type="ECO:0000256" key="6">
    <source>
        <dbReference type="SAM" id="Phobius"/>
    </source>
</evidence>
<evidence type="ECO:0000313" key="7">
    <source>
        <dbReference type="EMBL" id="AHX39837.1"/>
    </source>
</evidence>
<keyword evidence="5 6" id="KW-0472">Membrane</keyword>
<evidence type="ECO:0000256" key="1">
    <source>
        <dbReference type="ARBA" id="ARBA00004651"/>
    </source>
</evidence>
<comment type="subcellular location">
    <subcellularLocation>
        <location evidence="1">Cell membrane</location>
        <topology evidence="1">Multi-pass membrane protein</topology>
    </subcellularLocation>
</comment>
<feature type="transmembrane region" description="Helical" evidence="6">
    <location>
        <begin position="43"/>
        <end position="65"/>
    </location>
</feature>
<dbReference type="RefSeq" id="WP_039610688.1">
    <property type="nucleotide sequence ID" value="NZ_JWIC01000007.1"/>
</dbReference>
<dbReference type="EMBL" id="KF724688">
    <property type="protein sequence ID" value="AHX39837.1"/>
    <property type="molecule type" value="Genomic_DNA"/>
</dbReference>
<feature type="transmembrane region" description="Helical" evidence="6">
    <location>
        <begin position="110"/>
        <end position="130"/>
    </location>
</feature>
<gene>
    <name evidence="8" type="ORF">JF50_17625</name>
</gene>
<dbReference type="OrthoDB" id="9812084at2"/>
<keyword evidence="4 6" id="KW-1133">Transmembrane helix</keyword>
<name>A0A023Q124_9GAMM</name>
<feature type="transmembrane region" description="Helical" evidence="6">
    <location>
        <begin position="72"/>
        <end position="90"/>
    </location>
</feature>
<dbReference type="EMBL" id="JWIC01000007">
    <property type="protein sequence ID" value="KID56114.1"/>
    <property type="molecule type" value="Genomic_DNA"/>
</dbReference>
<evidence type="ECO:0000256" key="5">
    <source>
        <dbReference type="ARBA" id="ARBA00023136"/>
    </source>
</evidence>
<sequence>MLEAIISLAFTTFLLLGSPGPAPLALAAVGASSGVREGVPFLLGILSGLLVAIVASATGLGALLLSFPQLTHVLQVAALLYLLYVAYKIATNKSALSSTGDKSVGFMDGFILNLFNPKAYAACIAIFANVALPFESQVQASVVAASILFAVAIVADALWLYFGGVLHRVVKTSQQLRYLRLFFASLLVLLLGYVTLSSTLI</sequence>